<gene>
    <name evidence="2" type="ORF">LEP1GSC050_2825</name>
</gene>
<dbReference type="Proteomes" id="UP000015454">
    <property type="component" value="Unassembled WGS sequence"/>
</dbReference>
<feature type="transmembrane region" description="Helical" evidence="1">
    <location>
        <begin position="227"/>
        <end position="248"/>
    </location>
</feature>
<dbReference type="AlphaFoldDB" id="T0FBL9"/>
<evidence type="ECO:0000256" key="1">
    <source>
        <dbReference type="SAM" id="Phobius"/>
    </source>
</evidence>
<evidence type="ECO:0008006" key="4">
    <source>
        <dbReference type="Google" id="ProtNLM"/>
    </source>
</evidence>
<accession>T0FBL9</accession>
<reference evidence="2" key="1">
    <citation type="submission" date="2013-05" db="EMBL/GenBank/DDBJ databases">
        <authorList>
            <person name="Harkins D.M."/>
            <person name="Durkin A.S."/>
            <person name="Brinkac L.M."/>
            <person name="Haft D.H."/>
            <person name="Selengut J.D."/>
            <person name="Sanka R."/>
            <person name="DePew J."/>
            <person name="Purushe J."/>
            <person name="Hartskeerl R.A."/>
            <person name="Ahmed A."/>
            <person name="van der Linden H."/>
            <person name="Goris M.G.A."/>
            <person name="Vinetz J.M."/>
            <person name="Sutton G.G."/>
            <person name="Nierman W.C."/>
            <person name="Fouts D.E."/>
        </authorList>
    </citation>
    <scope>NUCLEOTIDE SEQUENCE [LARGE SCALE GENOMIC DNA]</scope>
    <source>
        <strain evidence="2">5399</strain>
    </source>
</reference>
<keyword evidence="1" id="KW-0812">Transmembrane</keyword>
<evidence type="ECO:0000313" key="2">
    <source>
        <dbReference type="EMBL" id="EQA45271.1"/>
    </source>
</evidence>
<organism evidence="2 3">
    <name type="scientific">Leptospira broomii serovar Hurstbridge str. 5399</name>
    <dbReference type="NCBI Taxonomy" id="1049789"/>
    <lineage>
        <taxon>Bacteria</taxon>
        <taxon>Pseudomonadati</taxon>
        <taxon>Spirochaetota</taxon>
        <taxon>Spirochaetia</taxon>
        <taxon>Leptospirales</taxon>
        <taxon>Leptospiraceae</taxon>
        <taxon>Leptospira</taxon>
    </lineage>
</organism>
<feature type="transmembrane region" description="Helical" evidence="1">
    <location>
        <begin position="361"/>
        <end position="379"/>
    </location>
</feature>
<feature type="transmembrane region" description="Helical" evidence="1">
    <location>
        <begin position="336"/>
        <end position="354"/>
    </location>
</feature>
<proteinExistence type="predicted"/>
<comment type="caution">
    <text evidence="2">The sequence shown here is derived from an EMBL/GenBank/DDBJ whole genome shotgun (WGS) entry which is preliminary data.</text>
</comment>
<name>T0FBL9_9LEPT</name>
<feature type="transmembrane region" description="Helical" evidence="1">
    <location>
        <begin position="83"/>
        <end position="101"/>
    </location>
</feature>
<protein>
    <recommendedName>
        <fullName evidence="4">Dolichyl-phosphate-mannose-protein mannosyltransferase</fullName>
    </recommendedName>
</protein>
<feature type="transmembrane region" description="Helical" evidence="1">
    <location>
        <begin position="131"/>
        <end position="149"/>
    </location>
</feature>
<keyword evidence="1" id="KW-1133">Transmembrane helix</keyword>
<feature type="transmembrane region" description="Helical" evidence="1">
    <location>
        <begin position="279"/>
        <end position="298"/>
    </location>
</feature>
<sequence length="581" mass="66680">MVSLRGRFYKILPALIIIWSVWFAYQNRFLQDDAFITFRYSENLSKGFDLFPSSLDINSAFSNLENLSNGIGPVFNPGERVEGYTNFLWMILIAAGIWIGIVPETFSISLGLVLYLGSLIIWYSISKSILKSIKLVSLFLFLVGSNYSISSYATGGLETSLVTFLVSVSLLMALKVLDEDLEDYRSYIFLGFVFSLLILTRIDLAVVVVIISSFISYKFLLTNRESIYRFIFCVSFPVIYLVGAWFVWKVNYYGRLLPNTFNAKLQGGSLLNLLSGWEYFHLLFSTYWLGPFIILLLVSVINKKSKIDHSFLKMGGFLLIIEFAYIFFIGGDFMEFRFVVPFFPLLVLLLLNYLKNEFNRIAIISLSLSLVVSSFYFRIKDRLNLVTDISFAGVESIQTLQNHIKSPIENWSFIGRKLNQYFKNSKTRIAVTSAGAIPYYSKLYSLDILGLLDINVKDPDRFDTFNGLKSGHKKHAKISYLIEKNINLVVGHPRLALTEEFVKRNPAAAMVIQSKFVNIEMNKKSLIRLFFPLITESEIQTLPELKYFWMPLDDTTKLLVLYLTQSNEVDRAIKKEGWKTF</sequence>
<keyword evidence="1" id="KW-0472">Membrane</keyword>
<keyword evidence="3" id="KW-1185">Reference proteome</keyword>
<feature type="transmembrane region" description="Helical" evidence="1">
    <location>
        <begin position="310"/>
        <end position="330"/>
    </location>
</feature>
<feature type="transmembrane region" description="Helical" evidence="1">
    <location>
        <begin position="189"/>
        <end position="215"/>
    </location>
</feature>
<feature type="transmembrane region" description="Helical" evidence="1">
    <location>
        <begin position="108"/>
        <end position="125"/>
    </location>
</feature>
<dbReference type="EMBL" id="AHMO02000008">
    <property type="protein sequence ID" value="EQA45271.1"/>
    <property type="molecule type" value="Genomic_DNA"/>
</dbReference>
<evidence type="ECO:0000313" key="3">
    <source>
        <dbReference type="Proteomes" id="UP000015454"/>
    </source>
</evidence>
<dbReference type="STRING" id="1049789.LEP1GSC050_2825"/>